<dbReference type="InterPro" id="IPR036051">
    <property type="entry name" value="KRAB_dom_sf"/>
</dbReference>
<keyword evidence="3" id="KW-1185">Reference proteome</keyword>
<organism evidence="2 3">
    <name type="scientific">Mus spicilegus</name>
    <name type="common">Mound-building mouse</name>
    <dbReference type="NCBI Taxonomy" id="10103"/>
    <lineage>
        <taxon>Eukaryota</taxon>
        <taxon>Metazoa</taxon>
        <taxon>Chordata</taxon>
        <taxon>Craniata</taxon>
        <taxon>Vertebrata</taxon>
        <taxon>Euteleostomi</taxon>
        <taxon>Mammalia</taxon>
        <taxon>Eutheria</taxon>
        <taxon>Euarchontoglires</taxon>
        <taxon>Glires</taxon>
        <taxon>Rodentia</taxon>
        <taxon>Myomorpha</taxon>
        <taxon>Muroidea</taxon>
        <taxon>Muridae</taxon>
        <taxon>Murinae</taxon>
        <taxon>Mus</taxon>
        <taxon>Mus</taxon>
    </lineage>
</organism>
<dbReference type="GeneTree" id="ENSGT00940000166101"/>
<evidence type="ECO:0000259" key="1">
    <source>
        <dbReference type="PROSITE" id="PS50805"/>
    </source>
</evidence>
<dbReference type="Proteomes" id="UP000694415">
    <property type="component" value="Unplaced"/>
</dbReference>
<dbReference type="PANTHER" id="PTHR23232:SF163">
    <property type="entry name" value="ZINC FINGER PROTEIN 589"/>
    <property type="match status" value="1"/>
</dbReference>
<dbReference type="CDD" id="cd07765">
    <property type="entry name" value="KRAB_A-box"/>
    <property type="match status" value="1"/>
</dbReference>
<accession>A0A8C6GIU2</accession>
<reference evidence="2" key="1">
    <citation type="submission" date="2025-08" db="UniProtKB">
        <authorList>
            <consortium name="Ensembl"/>
        </authorList>
    </citation>
    <scope>IDENTIFICATION</scope>
</reference>
<dbReference type="AlphaFoldDB" id="A0A8C6GIU2"/>
<dbReference type="PROSITE" id="PS50805">
    <property type="entry name" value="KRAB"/>
    <property type="match status" value="1"/>
</dbReference>
<reference evidence="2" key="2">
    <citation type="submission" date="2025-09" db="UniProtKB">
        <authorList>
            <consortium name="Ensembl"/>
        </authorList>
    </citation>
    <scope>IDENTIFICATION</scope>
</reference>
<dbReference type="Pfam" id="PF01352">
    <property type="entry name" value="KRAB"/>
    <property type="match status" value="1"/>
</dbReference>
<name>A0A8C6GIU2_MUSSI</name>
<dbReference type="SMART" id="SM00349">
    <property type="entry name" value="KRAB"/>
    <property type="match status" value="1"/>
</dbReference>
<dbReference type="Ensembl" id="ENSMSIT00000007924.1">
    <property type="protein sequence ID" value="ENSMSIP00000006263.1"/>
    <property type="gene ID" value="ENSMSIG00000005601.1"/>
</dbReference>
<dbReference type="PANTHER" id="PTHR23232">
    <property type="entry name" value="KRAB DOMAIN C2H2 ZINC FINGER"/>
    <property type="match status" value="1"/>
</dbReference>
<proteinExistence type="predicted"/>
<feature type="domain" description="KRAB" evidence="1">
    <location>
        <begin position="17"/>
        <end position="88"/>
    </location>
</feature>
<evidence type="ECO:0000313" key="3">
    <source>
        <dbReference type="Proteomes" id="UP000694415"/>
    </source>
</evidence>
<protein>
    <recommendedName>
        <fullName evidence="1">KRAB domain-containing protein</fullName>
    </recommendedName>
</protein>
<dbReference type="InterPro" id="IPR001909">
    <property type="entry name" value="KRAB"/>
</dbReference>
<evidence type="ECO:0000313" key="2">
    <source>
        <dbReference type="Ensembl" id="ENSMSIP00000006263.1"/>
    </source>
</evidence>
<sequence>FLLGIFVTQKKLHCGLLTFMDVAIEFSKEEWGYLDSAQRALYRDVMLENYNNLVSVGVAVSKSEVIFCLEQNNEPWMAGREDTERKKTGNLKRNYMSCDECKLRSSPDLTYG</sequence>
<dbReference type="InterPro" id="IPR050169">
    <property type="entry name" value="Krueppel_C2H2_ZnF"/>
</dbReference>
<dbReference type="SUPFAM" id="SSF109640">
    <property type="entry name" value="KRAB domain (Kruppel-associated box)"/>
    <property type="match status" value="1"/>
</dbReference>
<dbReference type="Gene3D" id="6.10.140.140">
    <property type="match status" value="1"/>
</dbReference>
<dbReference type="GO" id="GO:0006355">
    <property type="term" value="P:regulation of DNA-templated transcription"/>
    <property type="evidence" value="ECO:0007669"/>
    <property type="project" value="InterPro"/>
</dbReference>